<dbReference type="VEuPathDB" id="FungiDB:MCYG_05648"/>
<dbReference type="PANTHER" id="PTHR48097">
    <property type="entry name" value="L-THREONINE ALDOLASE-RELATED"/>
    <property type="match status" value="1"/>
</dbReference>
<dbReference type="RefSeq" id="XP_002845779.1">
    <property type="nucleotide sequence ID" value="XM_002845733.1"/>
</dbReference>
<evidence type="ECO:0000256" key="4">
    <source>
        <dbReference type="ARBA" id="ARBA00023239"/>
    </source>
</evidence>
<evidence type="ECO:0000256" key="6">
    <source>
        <dbReference type="SAM" id="MobiDB-lite"/>
    </source>
</evidence>
<dbReference type="STRING" id="554155.C5FSH6"/>
<dbReference type="PIRSF" id="PIRSF017617">
    <property type="entry name" value="Thr_aldolase"/>
    <property type="match status" value="1"/>
</dbReference>
<feature type="domain" description="Aromatic amino acid beta-eliminating lyase/threonine aldolase" evidence="7">
    <location>
        <begin position="44"/>
        <end position="331"/>
    </location>
</feature>
<evidence type="ECO:0000313" key="9">
    <source>
        <dbReference type="Proteomes" id="UP000002035"/>
    </source>
</evidence>
<dbReference type="OrthoDB" id="10261951at2759"/>
<dbReference type="GO" id="GO:0008732">
    <property type="term" value="F:L-allo-threonine aldolase activity"/>
    <property type="evidence" value="ECO:0007669"/>
    <property type="project" value="TreeGrafter"/>
</dbReference>
<name>C5FSH6_ARTOC</name>
<evidence type="ECO:0000259" key="7">
    <source>
        <dbReference type="Pfam" id="PF01212"/>
    </source>
</evidence>
<evidence type="ECO:0000256" key="5">
    <source>
        <dbReference type="PIRSR" id="PIRSR017617-1"/>
    </source>
</evidence>
<dbReference type="HOGENOM" id="CLU_029381_1_1_1"/>
<sequence length="395" mass="42429">MTITTTSSTYPAVQPSNGKVNESGKPGEYITPNLTAALRKAENDFRSDVVTVPTEEMMQAIMNATFGDDIYDVDVGEPSVVALEQRLVELTGMEAGLWVMSGTMGNQICLRTHLTQPPHTVLLDHRAHIYRAESGALPALSQASITPVHPANGVHLTLEDVKENMTPDGNWHYPPTRVVALENTLSGSILPLKDAKEISDFVRGYPVPKGLKPIAMHCDAARLFDGVAGEGVDLKEYCACFDSISVCLAKGLGAPMGSIILGTRPFIERAKYFKKMFGGGTRQVINTLVKPQKPGMMAAGALAALNNSIPQLPRVHALTKTAATQLEATAGIPDAALVKYCKDAGIVVFPGGRLVFHYQTSQDAANRLVKALTMLMQDTKAGKLVEDSIKKVECS</sequence>
<dbReference type="Gene3D" id="3.40.640.10">
    <property type="entry name" value="Type I PLP-dependent aspartate aminotransferase-like (Major domain)"/>
    <property type="match status" value="1"/>
</dbReference>
<dbReference type="SUPFAM" id="SSF53383">
    <property type="entry name" value="PLP-dependent transferases"/>
    <property type="match status" value="1"/>
</dbReference>
<gene>
    <name evidence="8" type="ORF">MCYG_05648</name>
</gene>
<reference evidence="9" key="1">
    <citation type="journal article" date="2012" name="MBio">
        <title>Comparative genome analysis of Trichophyton rubrum and related dermatophytes reveals candidate genes involved in infection.</title>
        <authorList>
            <person name="Martinez D.A."/>
            <person name="Oliver B.G."/>
            <person name="Graeser Y."/>
            <person name="Goldberg J.M."/>
            <person name="Li W."/>
            <person name="Martinez-Rossi N.M."/>
            <person name="Monod M."/>
            <person name="Shelest E."/>
            <person name="Barton R.C."/>
            <person name="Birch E."/>
            <person name="Brakhage A.A."/>
            <person name="Chen Z."/>
            <person name="Gurr S.J."/>
            <person name="Heiman D."/>
            <person name="Heitman J."/>
            <person name="Kosti I."/>
            <person name="Rossi A."/>
            <person name="Saif S."/>
            <person name="Samalova M."/>
            <person name="Saunders C.W."/>
            <person name="Shea T."/>
            <person name="Summerbell R.C."/>
            <person name="Xu J."/>
            <person name="Young S."/>
            <person name="Zeng Q."/>
            <person name="Birren B.W."/>
            <person name="Cuomo C.A."/>
            <person name="White T.C."/>
        </authorList>
    </citation>
    <scope>NUCLEOTIDE SEQUENCE [LARGE SCALE GENOMIC DNA]</scope>
    <source>
        <strain evidence="9">ATCC MYA-4605 / CBS 113480</strain>
    </source>
</reference>
<dbReference type="InterPro" id="IPR015421">
    <property type="entry name" value="PyrdxlP-dep_Trfase_major"/>
</dbReference>
<accession>C5FSH6</accession>
<dbReference type="eggNOG" id="KOG1368">
    <property type="taxonomic scope" value="Eukaryota"/>
</dbReference>
<dbReference type="GO" id="GO:0005829">
    <property type="term" value="C:cytosol"/>
    <property type="evidence" value="ECO:0007669"/>
    <property type="project" value="TreeGrafter"/>
</dbReference>
<evidence type="ECO:0000313" key="8">
    <source>
        <dbReference type="EMBL" id="EEQ32829.1"/>
    </source>
</evidence>
<feature type="modified residue" description="N6-(pyridoxal phosphate)lysine" evidence="5">
    <location>
        <position position="250"/>
    </location>
</feature>
<feature type="region of interest" description="Disordered" evidence="6">
    <location>
        <begin position="1"/>
        <end position="27"/>
    </location>
</feature>
<comment type="similarity">
    <text evidence="2">Belongs to the threonine aldolase family.</text>
</comment>
<dbReference type="InterPro" id="IPR001597">
    <property type="entry name" value="ArAA_b-elim_lyase/Thr_aldolase"/>
</dbReference>
<protein>
    <submittedName>
        <fullName evidence="8">Low specificity L-threonine aldolase</fullName>
    </submittedName>
</protein>
<dbReference type="FunFam" id="3.40.640.10:FF:000030">
    <property type="entry name" value="Low-specificity L-threonine aldolase"/>
    <property type="match status" value="1"/>
</dbReference>
<keyword evidence="3" id="KW-0663">Pyridoxal phosphate</keyword>
<dbReference type="GO" id="GO:0006567">
    <property type="term" value="P:L-threonine catabolic process"/>
    <property type="evidence" value="ECO:0007669"/>
    <property type="project" value="TreeGrafter"/>
</dbReference>
<dbReference type="OMA" id="RAHVHCW"/>
<evidence type="ECO:0000256" key="1">
    <source>
        <dbReference type="ARBA" id="ARBA00001933"/>
    </source>
</evidence>
<dbReference type="Proteomes" id="UP000002035">
    <property type="component" value="Unassembled WGS sequence"/>
</dbReference>
<organism evidence="8 9">
    <name type="scientific">Arthroderma otae (strain ATCC MYA-4605 / CBS 113480)</name>
    <name type="common">Microsporum canis</name>
    <dbReference type="NCBI Taxonomy" id="554155"/>
    <lineage>
        <taxon>Eukaryota</taxon>
        <taxon>Fungi</taxon>
        <taxon>Dikarya</taxon>
        <taxon>Ascomycota</taxon>
        <taxon>Pezizomycotina</taxon>
        <taxon>Eurotiomycetes</taxon>
        <taxon>Eurotiomycetidae</taxon>
        <taxon>Onygenales</taxon>
        <taxon>Arthrodermataceae</taxon>
        <taxon>Microsporum</taxon>
    </lineage>
</organism>
<dbReference type="InterPro" id="IPR015424">
    <property type="entry name" value="PyrdxlP-dep_Trfase"/>
</dbReference>
<evidence type="ECO:0000256" key="3">
    <source>
        <dbReference type="ARBA" id="ARBA00022898"/>
    </source>
</evidence>
<dbReference type="InterPro" id="IPR023603">
    <property type="entry name" value="Low_specificity_L-TA-like"/>
</dbReference>
<dbReference type="GO" id="GO:0006545">
    <property type="term" value="P:glycine biosynthetic process"/>
    <property type="evidence" value="ECO:0007669"/>
    <property type="project" value="TreeGrafter"/>
</dbReference>
<keyword evidence="9" id="KW-1185">Reference proteome</keyword>
<dbReference type="GeneID" id="9227190"/>
<dbReference type="AlphaFoldDB" id="C5FSH6"/>
<dbReference type="PANTHER" id="PTHR48097:SF9">
    <property type="entry name" value="L-THREONINE ALDOLASE"/>
    <property type="match status" value="1"/>
</dbReference>
<comment type="cofactor">
    <cofactor evidence="1">
        <name>pyridoxal 5'-phosphate</name>
        <dbReference type="ChEBI" id="CHEBI:597326"/>
    </cofactor>
</comment>
<feature type="compositionally biased region" description="Polar residues" evidence="6">
    <location>
        <begin position="1"/>
        <end position="20"/>
    </location>
</feature>
<dbReference type="Pfam" id="PF01212">
    <property type="entry name" value="Beta_elim_lyase"/>
    <property type="match status" value="1"/>
</dbReference>
<dbReference type="EMBL" id="DS995705">
    <property type="protein sequence ID" value="EEQ32829.1"/>
    <property type="molecule type" value="Genomic_DNA"/>
</dbReference>
<evidence type="ECO:0000256" key="2">
    <source>
        <dbReference type="ARBA" id="ARBA00006966"/>
    </source>
</evidence>
<proteinExistence type="inferred from homology"/>
<keyword evidence="4" id="KW-0456">Lyase</keyword>